<name>A0A4Q9DUF4_9BACL</name>
<dbReference type="Proteomes" id="UP000293142">
    <property type="component" value="Unassembled WGS sequence"/>
</dbReference>
<dbReference type="Gene3D" id="3.30.565.10">
    <property type="entry name" value="Histidine kinase-like ATPase, C-terminal domain"/>
    <property type="match status" value="1"/>
</dbReference>
<sequence>MFKRLRLNINYRNKLLLSLAVTSVVPIVVVAFFAYSQFVGVLEDKITHSMSQTLQQNELNISKRLQQAADAAGLIIGSEEFRKANMPDAGKPLYEAIRDYEELNSFMDKLQRTYSFFHIRLYMNRSYLDTNVYSLQQLLATSDFGNVLAEPYGLHWKALTDEKGNRLVSAYQIINNPLDYDEISAVLFIDLEESELTALTQSIGMEEGRRTIVIDEEGRIAFGAEPQRFRTAWSSPLPQPLSQYADGAYKTGGSLNIIRRIPLSGWRIVSEIPLNQLLKESRAIRDSIVWGAVAMLAVVALVSFLLAHSLTRRLKLLLKGMDASRWKEGDEAHLEEVELKAVSHEGDEMDRLIYTYNRMVRRIRGLIEQVYRVRLNETQAKLEALQSQINPHFLYNTLDSIKSCLDGRRNELASDMLLSLSKFFRLALSKGADRITVRQELEMIAQYLHIQKMHYGNKIEWEIDVDKSMDRCLIMKFTLQPIVENCIYHGIRNKRGKGIIRITGSMDGEIMRIAVSDDGVGMDSRTLEGVAKTIDSGTFAADGGYGLGNVNARLKLYFGNAYGLQADSAPGAGTRITVTIPNTASLTRGVLSIE</sequence>
<evidence type="ECO:0000256" key="7">
    <source>
        <dbReference type="ARBA" id="ARBA00022777"/>
    </source>
</evidence>
<dbReference type="EMBL" id="SIRE01000004">
    <property type="protein sequence ID" value="TBL80617.1"/>
    <property type="molecule type" value="Genomic_DNA"/>
</dbReference>
<evidence type="ECO:0000256" key="3">
    <source>
        <dbReference type="ARBA" id="ARBA00012438"/>
    </source>
</evidence>
<keyword evidence="8" id="KW-0902">Two-component regulatory system</keyword>
<keyword evidence="10" id="KW-1133">Transmembrane helix</keyword>
<keyword evidence="5" id="KW-0597">Phosphoprotein</keyword>
<dbReference type="GO" id="GO:0005886">
    <property type="term" value="C:plasma membrane"/>
    <property type="evidence" value="ECO:0007669"/>
    <property type="project" value="UniProtKB-SubCell"/>
</dbReference>
<keyword evidence="10" id="KW-0812">Transmembrane</keyword>
<dbReference type="PANTHER" id="PTHR34220">
    <property type="entry name" value="SENSOR HISTIDINE KINASE YPDA"/>
    <property type="match status" value="1"/>
</dbReference>
<gene>
    <name evidence="12" type="ORF">EYB31_05150</name>
</gene>
<dbReference type="EC" id="2.7.13.3" evidence="3"/>
<dbReference type="GO" id="GO:0000155">
    <property type="term" value="F:phosphorelay sensor kinase activity"/>
    <property type="evidence" value="ECO:0007669"/>
    <property type="project" value="InterPro"/>
</dbReference>
<dbReference type="InterPro" id="IPR010559">
    <property type="entry name" value="Sig_transdc_His_kin_internal"/>
</dbReference>
<feature type="domain" description="HAMP" evidence="11">
    <location>
        <begin position="308"/>
        <end position="368"/>
    </location>
</feature>
<dbReference type="AlphaFoldDB" id="A0A4Q9DUF4"/>
<keyword evidence="4" id="KW-1003">Cell membrane</keyword>
<feature type="transmembrane region" description="Helical" evidence="10">
    <location>
        <begin position="288"/>
        <end position="307"/>
    </location>
</feature>
<comment type="catalytic activity">
    <reaction evidence="1">
        <text>ATP + protein L-histidine = ADP + protein N-phospho-L-histidine.</text>
        <dbReference type="EC" id="2.7.13.3"/>
    </reaction>
</comment>
<evidence type="ECO:0000256" key="4">
    <source>
        <dbReference type="ARBA" id="ARBA00022475"/>
    </source>
</evidence>
<evidence type="ECO:0000256" key="2">
    <source>
        <dbReference type="ARBA" id="ARBA00004651"/>
    </source>
</evidence>
<keyword evidence="6" id="KW-0808">Transferase</keyword>
<protein>
    <recommendedName>
        <fullName evidence="3">histidine kinase</fullName>
        <ecNumber evidence="3">2.7.13.3</ecNumber>
    </recommendedName>
</protein>
<dbReference type="PRINTS" id="PR00344">
    <property type="entry name" value="BCTRLSENSOR"/>
</dbReference>
<proteinExistence type="predicted"/>
<evidence type="ECO:0000256" key="6">
    <source>
        <dbReference type="ARBA" id="ARBA00022679"/>
    </source>
</evidence>
<evidence type="ECO:0000313" key="12">
    <source>
        <dbReference type="EMBL" id="TBL80617.1"/>
    </source>
</evidence>
<dbReference type="OrthoDB" id="9776552at2"/>
<accession>A0A4Q9DUF4</accession>
<dbReference type="Gene3D" id="6.10.340.10">
    <property type="match status" value="1"/>
</dbReference>
<evidence type="ECO:0000256" key="8">
    <source>
        <dbReference type="ARBA" id="ARBA00023012"/>
    </source>
</evidence>
<evidence type="ECO:0000313" key="13">
    <source>
        <dbReference type="Proteomes" id="UP000293142"/>
    </source>
</evidence>
<evidence type="ECO:0000256" key="1">
    <source>
        <dbReference type="ARBA" id="ARBA00000085"/>
    </source>
</evidence>
<dbReference type="InterPro" id="IPR036890">
    <property type="entry name" value="HATPase_C_sf"/>
</dbReference>
<dbReference type="Pfam" id="PF06580">
    <property type="entry name" value="His_kinase"/>
    <property type="match status" value="1"/>
</dbReference>
<keyword evidence="13" id="KW-1185">Reference proteome</keyword>
<evidence type="ECO:0000256" key="5">
    <source>
        <dbReference type="ARBA" id="ARBA00022553"/>
    </source>
</evidence>
<organism evidence="12 13">
    <name type="scientific">Paenibacillus thalictri</name>
    <dbReference type="NCBI Taxonomy" id="2527873"/>
    <lineage>
        <taxon>Bacteria</taxon>
        <taxon>Bacillati</taxon>
        <taxon>Bacillota</taxon>
        <taxon>Bacilli</taxon>
        <taxon>Bacillales</taxon>
        <taxon>Paenibacillaceae</taxon>
        <taxon>Paenibacillus</taxon>
    </lineage>
</organism>
<reference evidence="12 13" key="1">
    <citation type="submission" date="2019-02" db="EMBL/GenBank/DDBJ databases">
        <title>Paenibacillus sp. nov., isolated from surface-sterilized tissue of Thalictrum simplex L.</title>
        <authorList>
            <person name="Tuo L."/>
        </authorList>
    </citation>
    <scope>NUCLEOTIDE SEQUENCE [LARGE SCALE GENOMIC DNA]</scope>
    <source>
        <strain evidence="12 13">N2SHLJ1</strain>
    </source>
</reference>
<comment type="caution">
    <text evidence="12">The sequence shown here is derived from an EMBL/GenBank/DDBJ whole genome shotgun (WGS) entry which is preliminary data.</text>
</comment>
<evidence type="ECO:0000256" key="9">
    <source>
        <dbReference type="ARBA" id="ARBA00023136"/>
    </source>
</evidence>
<dbReference type="PROSITE" id="PS50885">
    <property type="entry name" value="HAMP"/>
    <property type="match status" value="1"/>
</dbReference>
<comment type="subcellular location">
    <subcellularLocation>
        <location evidence="2">Cell membrane</location>
        <topology evidence="2">Multi-pass membrane protein</topology>
    </subcellularLocation>
</comment>
<dbReference type="SUPFAM" id="SSF55874">
    <property type="entry name" value="ATPase domain of HSP90 chaperone/DNA topoisomerase II/histidine kinase"/>
    <property type="match status" value="1"/>
</dbReference>
<dbReference type="InterPro" id="IPR003660">
    <property type="entry name" value="HAMP_dom"/>
</dbReference>
<dbReference type="InterPro" id="IPR050640">
    <property type="entry name" value="Bact_2-comp_sensor_kinase"/>
</dbReference>
<evidence type="ECO:0000256" key="10">
    <source>
        <dbReference type="SAM" id="Phobius"/>
    </source>
</evidence>
<dbReference type="InterPro" id="IPR004358">
    <property type="entry name" value="Sig_transdc_His_kin-like_C"/>
</dbReference>
<keyword evidence="7 12" id="KW-0418">Kinase</keyword>
<dbReference type="Pfam" id="PF02518">
    <property type="entry name" value="HATPase_c"/>
    <property type="match status" value="1"/>
</dbReference>
<dbReference type="PANTHER" id="PTHR34220:SF7">
    <property type="entry name" value="SENSOR HISTIDINE KINASE YPDA"/>
    <property type="match status" value="1"/>
</dbReference>
<dbReference type="InterPro" id="IPR003594">
    <property type="entry name" value="HATPase_dom"/>
</dbReference>
<feature type="transmembrane region" description="Helical" evidence="10">
    <location>
        <begin position="15"/>
        <end position="35"/>
    </location>
</feature>
<dbReference type="RefSeq" id="WP_131012218.1">
    <property type="nucleotide sequence ID" value="NZ_SIRE01000004.1"/>
</dbReference>
<evidence type="ECO:0000259" key="11">
    <source>
        <dbReference type="PROSITE" id="PS50885"/>
    </source>
</evidence>
<keyword evidence="9 10" id="KW-0472">Membrane</keyword>